<protein>
    <submittedName>
        <fullName evidence="2">DNA-binding SARP family transcriptional activator</fullName>
    </submittedName>
</protein>
<dbReference type="Gene3D" id="1.25.40.10">
    <property type="entry name" value="Tetratricopeptide repeat domain"/>
    <property type="match status" value="1"/>
</dbReference>
<evidence type="ECO:0000259" key="1">
    <source>
        <dbReference type="SMART" id="SM01043"/>
    </source>
</evidence>
<name>A0A7W9KRJ0_9PSEU</name>
<evidence type="ECO:0000313" key="2">
    <source>
        <dbReference type="EMBL" id="MBB5897108.1"/>
    </source>
</evidence>
<sequence length="229" mass="25252">MGEEQVVLRLLGGFSLSVAGRQVALAPNAERLLAYLALEQRWITRAAMAAALWPDASERRASGNLRSTLWRIARVAGQAIVVRRTHDLHLHNGVQVDFVRASHQADNVESLATADALVADLLPGWPDDWVAVHRECFRQLRLSALESLCAHRRDHGRLREALTAGLTAVAADPLRESAYRELVAVHLADGNVAEALRQYHFYRQLLGSQLGLVPSRVMCDLVAPLLGPR</sequence>
<organism evidence="2 3">
    <name type="scientific">Kutzneria kofuensis</name>
    <dbReference type="NCBI Taxonomy" id="103725"/>
    <lineage>
        <taxon>Bacteria</taxon>
        <taxon>Bacillati</taxon>
        <taxon>Actinomycetota</taxon>
        <taxon>Actinomycetes</taxon>
        <taxon>Pseudonocardiales</taxon>
        <taxon>Pseudonocardiaceae</taxon>
        <taxon>Kutzneria</taxon>
    </lineage>
</organism>
<dbReference type="Gene3D" id="1.10.10.10">
    <property type="entry name" value="Winged helix-like DNA-binding domain superfamily/Winged helix DNA-binding domain"/>
    <property type="match status" value="1"/>
</dbReference>
<dbReference type="InterPro" id="IPR036388">
    <property type="entry name" value="WH-like_DNA-bd_sf"/>
</dbReference>
<dbReference type="SUPFAM" id="SSF48452">
    <property type="entry name" value="TPR-like"/>
    <property type="match status" value="1"/>
</dbReference>
<gene>
    <name evidence="2" type="ORF">BJ998_008367</name>
</gene>
<dbReference type="InterPro" id="IPR005158">
    <property type="entry name" value="BTAD"/>
</dbReference>
<dbReference type="InterPro" id="IPR051677">
    <property type="entry name" value="AfsR-DnrI-RedD_regulator"/>
</dbReference>
<evidence type="ECO:0000313" key="3">
    <source>
        <dbReference type="Proteomes" id="UP000585638"/>
    </source>
</evidence>
<dbReference type="AlphaFoldDB" id="A0A7W9KRJ0"/>
<keyword evidence="2" id="KW-0238">DNA-binding</keyword>
<comment type="caution">
    <text evidence="2">The sequence shown here is derived from an EMBL/GenBank/DDBJ whole genome shotgun (WGS) entry which is preliminary data.</text>
</comment>
<dbReference type="Proteomes" id="UP000585638">
    <property type="component" value="Unassembled WGS sequence"/>
</dbReference>
<dbReference type="RefSeq" id="WP_184869570.1">
    <property type="nucleotide sequence ID" value="NZ_BAAAWY010000076.1"/>
</dbReference>
<reference evidence="2 3" key="1">
    <citation type="submission" date="2020-08" db="EMBL/GenBank/DDBJ databases">
        <title>Sequencing the genomes of 1000 actinobacteria strains.</title>
        <authorList>
            <person name="Klenk H.-P."/>
        </authorList>
    </citation>
    <scope>NUCLEOTIDE SEQUENCE [LARGE SCALE GENOMIC DNA]</scope>
    <source>
        <strain evidence="2 3">DSM 43851</strain>
    </source>
</reference>
<keyword evidence="3" id="KW-1185">Reference proteome</keyword>
<dbReference type="GO" id="GO:0003677">
    <property type="term" value="F:DNA binding"/>
    <property type="evidence" value="ECO:0007669"/>
    <property type="project" value="UniProtKB-KW"/>
</dbReference>
<dbReference type="Pfam" id="PF03704">
    <property type="entry name" value="BTAD"/>
    <property type="match status" value="1"/>
</dbReference>
<dbReference type="PANTHER" id="PTHR35807">
    <property type="entry name" value="TRANSCRIPTIONAL REGULATOR REDD-RELATED"/>
    <property type="match status" value="1"/>
</dbReference>
<dbReference type="EMBL" id="JACHIR010000002">
    <property type="protein sequence ID" value="MBB5897108.1"/>
    <property type="molecule type" value="Genomic_DNA"/>
</dbReference>
<dbReference type="SMART" id="SM01043">
    <property type="entry name" value="BTAD"/>
    <property type="match status" value="1"/>
</dbReference>
<accession>A0A7W9KRJ0</accession>
<dbReference type="InterPro" id="IPR011990">
    <property type="entry name" value="TPR-like_helical_dom_sf"/>
</dbReference>
<proteinExistence type="predicted"/>
<feature type="domain" description="Bacterial transcriptional activator" evidence="1">
    <location>
        <begin position="96"/>
        <end position="226"/>
    </location>
</feature>